<dbReference type="InterPro" id="IPR006311">
    <property type="entry name" value="TAT_signal"/>
</dbReference>
<dbReference type="Proteomes" id="UP000295357">
    <property type="component" value="Unassembled WGS sequence"/>
</dbReference>
<organism evidence="2 3">
    <name type="scientific">Roseateles asaccharophilus</name>
    <dbReference type="NCBI Taxonomy" id="582607"/>
    <lineage>
        <taxon>Bacteria</taxon>
        <taxon>Pseudomonadati</taxon>
        <taxon>Pseudomonadota</taxon>
        <taxon>Betaproteobacteria</taxon>
        <taxon>Burkholderiales</taxon>
        <taxon>Sphaerotilaceae</taxon>
        <taxon>Roseateles</taxon>
    </lineage>
</organism>
<proteinExistence type="predicted"/>
<dbReference type="AlphaFoldDB" id="A0A4R6NBY5"/>
<evidence type="ECO:0000313" key="3">
    <source>
        <dbReference type="Proteomes" id="UP000295357"/>
    </source>
</evidence>
<comment type="caution">
    <text evidence="2">The sequence shown here is derived from an EMBL/GenBank/DDBJ whole genome shotgun (WGS) entry which is preliminary data.</text>
</comment>
<gene>
    <name evidence="2" type="ORF">DFR39_101612</name>
</gene>
<sequence length="139" mass="15163">MNKHDPRRRPALGLLLALLSLGAGPAWADKAQPLDPRQAQALWQDGRWLALQAAMKSALQMQCEIPPASATLAREITPPAATSTPSASAPASADWRSRQHELLLPCTGQQGLRALRIRAEYLPTVSEPLNLELSLLFQR</sequence>
<accession>A0A4R6NBY5</accession>
<dbReference type="RefSeq" id="WP_133602046.1">
    <property type="nucleotide sequence ID" value="NZ_JAUFPJ010000001.1"/>
</dbReference>
<dbReference type="EMBL" id="SNXE01000001">
    <property type="protein sequence ID" value="TDP13138.1"/>
    <property type="molecule type" value="Genomic_DNA"/>
</dbReference>
<dbReference type="PROSITE" id="PS51318">
    <property type="entry name" value="TAT"/>
    <property type="match status" value="1"/>
</dbReference>
<keyword evidence="1" id="KW-0732">Signal</keyword>
<evidence type="ECO:0000313" key="2">
    <source>
        <dbReference type="EMBL" id="TDP13138.1"/>
    </source>
</evidence>
<evidence type="ECO:0008006" key="4">
    <source>
        <dbReference type="Google" id="ProtNLM"/>
    </source>
</evidence>
<evidence type="ECO:0000256" key="1">
    <source>
        <dbReference type="SAM" id="SignalP"/>
    </source>
</evidence>
<protein>
    <recommendedName>
        <fullName evidence="4">Flagellar protein FlhE</fullName>
    </recommendedName>
</protein>
<feature type="signal peptide" evidence="1">
    <location>
        <begin position="1"/>
        <end position="28"/>
    </location>
</feature>
<keyword evidence="3" id="KW-1185">Reference proteome</keyword>
<reference evidence="2 3" key="1">
    <citation type="submission" date="2019-03" db="EMBL/GenBank/DDBJ databases">
        <title>Genomic Encyclopedia of Type Strains, Phase IV (KMG-IV): sequencing the most valuable type-strain genomes for metagenomic binning, comparative biology and taxonomic classification.</title>
        <authorList>
            <person name="Goeker M."/>
        </authorList>
    </citation>
    <scope>NUCLEOTIDE SEQUENCE [LARGE SCALE GENOMIC DNA]</scope>
    <source>
        <strain evidence="2 3">DSM 25082</strain>
    </source>
</reference>
<feature type="chain" id="PRO_5020908024" description="Flagellar protein FlhE" evidence="1">
    <location>
        <begin position="29"/>
        <end position="139"/>
    </location>
</feature>
<name>A0A4R6NBY5_9BURK</name>